<gene>
    <name evidence="1" type="ORF">LLUT_LOCUS34313</name>
</gene>
<comment type="caution">
    <text evidence="1">The sequence shown here is derived from an EMBL/GenBank/DDBJ whole genome shotgun (WGS) entry which is preliminary data.</text>
</comment>
<evidence type="ECO:0000313" key="2">
    <source>
        <dbReference type="Proteomes" id="UP001497480"/>
    </source>
</evidence>
<sequence>MITLQLENDVFVKNFILQGSCFTRLMILRSVRSLEHGLRGLGIPTAIFTILHGSYHFNTIKPEMILRSVRSLEHGLRGFNFSLKTYVAASHLEKK</sequence>
<dbReference type="AlphaFoldDB" id="A0AAV1YJN6"/>
<organism evidence="1 2">
    <name type="scientific">Lupinus luteus</name>
    <name type="common">European yellow lupine</name>
    <dbReference type="NCBI Taxonomy" id="3873"/>
    <lineage>
        <taxon>Eukaryota</taxon>
        <taxon>Viridiplantae</taxon>
        <taxon>Streptophyta</taxon>
        <taxon>Embryophyta</taxon>
        <taxon>Tracheophyta</taxon>
        <taxon>Spermatophyta</taxon>
        <taxon>Magnoliopsida</taxon>
        <taxon>eudicotyledons</taxon>
        <taxon>Gunneridae</taxon>
        <taxon>Pentapetalae</taxon>
        <taxon>rosids</taxon>
        <taxon>fabids</taxon>
        <taxon>Fabales</taxon>
        <taxon>Fabaceae</taxon>
        <taxon>Papilionoideae</taxon>
        <taxon>50 kb inversion clade</taxon>
        <taxon>genistoids sensu lato</taxon>
        <taxon>core genistoids</taxon>
        <taxon>Genisteae</taxon>
        <taxon>Lupinus</taxon>
    </lineage>
</organism>
<protein>
    <submittedName>
        <fullName evidence="1">Uncharacterized protein</fullName>
    </submittedName>
</protein>
<name>A0AAV1YJN6_LUPLU</name>
<keyword evidence="2" id="KW-1185">Reference proteome</keyword>
<dbReference type="Proteomes" id="UP001497480">
    <property type="component" value="Unassembled WGS sequence"/>
</dbReference>
<reference evidence="1 2" key="1">
    <citation type="submission" date="2024-03" db="EMBL/GenBank/DDBJ databases">
        <authorList>
            <person name="Martinez-Hernandez J."/>
        </authorList>
    </citation>
    <scope>NUCLEOTIDE SEQUENCE [LARGE SCALE GENOMIC DNA]</scope>
</reference>
<dbReference type="EMBL" id="CAXHTB010000025">
    <property type="protein sequence ID" value="CAL0333253.1"/>
    <property type="molecule type" value="Genomic_DNA"/>
</dbReference>
<proteinExistence type="predicted"/>
<evidence type="ECO:0000313" key="1">
    <source>
        <dbReference type="EMBL" id="CAL0333253.1"/>
    </source>
</evidence>
<accession>A0AAV1YJN6</accession>